<evidence type="ECO:0000313" key="1">
    <source>
        <dbReference type="EMBL" id="GIG96059.1"/>
    </source>
</evidence>
<dbReference type="EMBL" id="BONX01000015">
    <property type="protein sequence ID" value="GIG96059.1"/>
    <property type="molecule type" value="Genomic_DNA"/>
</dbReference>
<sequence>MADIREFLVSMNLSGDLSDTEIAELRWHLGLGPQPEEFTIITDFTNTDIDEDGNPVTINEPYPVWGREPYPARRIGGVVFSLLVHEETEWGGRWALTCRWEIHPEQHEIVAKLFDWLATYETDHGFMGYLRWYEDDWPEWPVGIEGGALVVHHEQGFEPFAQAALLRA</sequence>
<organism evidence="1 2">
    <name type="scientific">Plantactinospora mayteni</name>
    <dbReference type="NCBI Taxonomy" id="566021"/>
    <lineage>
        <taxon>Bacteria</taxon>
        <taxon>Bacillati</taxon>
        <taxon>Actinomycetota</taxon>
        <taxon>Actinomycetes</taxon>
        <taxon>Micromonosporales</taxon>
        <taxon>Micromonosporaceae</taxon>
        <taxon>Plantactinospora</taxon>
    </lineage>
</organism>
<evidence type="ECO:0000313" key="2">
    <source>
        <dbReference type="Proteomes" id="UP000621500"/>
    </source>
</evidence>
<accession>A0ABQ4EN55</accession>
<keyword evidence="2" id="KW-1185">Reference proteome</keyword>
<dbReference type="Proteomes" id="UP000621500">
    <property type="component" value="Unassembled WGS sequence"/>
</dbReference>
<comment type="caution">
    <text evidence="1">The sequence shown here is derived from an EMBL/GenBank/DDBJ whole genome shotgun (WGS) entry which is preliminary data.</text>
</comment>
<dbReference type="RefSeq" id="WP_203857634.1">
    <property type="nucleotide sequence ID" value="NZ_BAAAZQ010000004.1"/>
</dbReference>
<name>A0ABQ4EN55_9ACTN</name>
<proteinExistence type="predicted"/>
<reference evidence="1 2" key="1">
    <citation type="submission" date="2021-01" db="EMBL/GenBank/DDBJ databases">
        <title>Whole genome shotgun sequence of Plantactinospora mayteni NBRC 109088.</title>
        <authorList>
            <person name="Komaki H."/>
            <person name="Tamura T."/>
        </authorList>
    </citation>
    <scope>NUCLEOTIDE SEQUENCE [LARGE SCALE GENOMIC DNA]</scope>
    <source>
        <strain evidence="1 2">NBRC 109088</strain>
    </source>
</reference>
<protein>
    <submittedName>
        <fullName evidence="1">Uncharacterized protein</fullName>
    </submittedName>
</protein>
<gene>
    <name evidence="1" type="ORF">Pma05_26320</name>
</gene>